<feature type="transmembrane region" description="Helical" evidence="2">
    <location>
        <begin position="285"/>
        <end position="306"/>
    </location>
</feature>
<dbReference type="InterPro" id="IPR007621">
    <property type="entry name" value="TPM_dom"/>
</dbReference>
<feature type="domain" description="Predicted membrane protein YciQ-like C-terminal" evidence="4">
    <location>
        <begin position="325"/>
        <end position="548"/>
    </location>
</feature>
<feature type="region of interest" description="Disordered" evidence="1">
    <location>
        <begin position="590"/>
        <end position="613"/>
    </location>
</feature>
<reference evidence="5" key="1">
    <citation type="journal article" date="2020" name="mSystems">
        <title>Genome- and Community-Level Interaction Insights into Carbon Utilization and Element Cycling Functions of Hydrothermarchaeota in Hydrothermal Sediment.</title>
        <authorList>
            <person name="Zhou Z."/>
            <person name="Liu Y."/>
            <person name="Xu W."/>
            <person name="Pan J."/>
            <person name="Luo Z.H."/>
            <person name="Li M."/>
        </authorList>
    </citation>
    <scope>NUCLEOTIDE SEQUENCE [LARGE SCALE GENOMIC DNA]</scope>
    <source>
        <strain evidence="5">SpSt-1065</strain>
    </source>
</reference>
<keyword evidence="2" id="KW-0472">Membrane</keyword>
<gene>
    <name evidence="5" type="ORF">ENM21_07455</name>
</gene>
<dbReference type="InterPro" id="IPR048389">
    <property type="entry name" value="YciQ-like_C"/>
</dbReference>
<keyword evidence="2" id="KW-0812">Transmembrane</keyword>
<evidence type="ECO:0000256" key="1">
    <source>
        <dbReference type="SAM" id="MobiDB-lite"/>
    </source>
</evidence>
<name>A0A7C5RUN9_THERO</name>
<feature type="domain" description="TPM" evidence="3">
    <location>
        <begin position="131"/>
        <end position="260"/>
    </location>
</feature>
<sequence>MALRSFPGDRRPLCRYDEETDDTPLERMPCDHPSAVTPEAAQRGATCRQPVQLSRHDDALPSSSSFVYTRISCRIRPALTILTARNDDLGKERAPMYWLAIFLLVPLTLLLGGSTTRAASQFGTPVEGHHVYDLAAVLTTEERMMLESRAAAIEASGAPVVVYLRLRSTSFEQTIADARALMDAWDVQSAPGARDGIVLFFNLKPNDPKHGHFAIVAGEAHVRSGTLDQQQLERISETMLPLLRDGQLATGIAQGLDEIHRNLTVGPPPSEPNAIQRLARRVSGLPLNLAAGLASLVLAVVTVRLWTRRPRQQTSKPYLSPTLQLPGDLAPAIAGALARGTLSQELLTATVLDLARRGALSIEPSEQFPTSGARAKPQVALRLLDPRVARPGFERLVWDALATRANGDLVPAESLSELHSVWPAMREALLTELVARGWFNPELGRLRTRLIWLAVLSFTLTALALLIVILAEDPIGMIGTSALLLVGMGATGAAASIRLTTSIGESEAAPWRALRAGLEQAQHDPTLELDFDSLLPYAIALGAHGAVDRRLREASRRGYAPAWFVARTPTTASSSSTDFYPFWTSLRRELAPSSSSDGSGSASSGSAAAGGSF</sequence>
<feature type="transmembrane region" description="Helical" evidence="2">
    <location>
        <begin position="477"/>
        <end position="497"/>
    </location>
</feature>
<evidence type="ECO:0000313" key="5">
    <source>
        <dbReference type="EMBL" id="HHM97029.1"/>
    </source>
</evidence>
<dbReference type="Gene3D" id="3.10.310.50">
    <property type="match status" value="1"/>
</dbReference>
<accession>A0A7C5RUN9</accession>
<feature type="transmembrane region" description="Helical" evidence="2">
    <location>
        <begin position="450"/>
        <end position="471"/>
    </location>
</feature>
<organism evidence="5">
    <name type="scientific">Thermomicrobium roseum</name>
    <dbReference type="NCBI Taxonomy" id="500"/>
    <lineage>
        <taxon>Bacteria</taxon>
        <taxon>Pseudomonadati</taxon>
        <taxon>Thermomicrobiota</taxon>
        <taxon>Thermomicrobia</taxon>
        <taxon>Thermomicrobiales</taxon>
        <taxon>Thermomicrobiaceae</taxon>
        <taxon>Thermomicrobium</taxon>
    </lineage>
</organism>
<proteinExistence type="predicted"/>
<dbReference type="Pfam" id="PF20990">
    <property type="entry name" value="DUF2207_C"/>
    <property type="match status" value="1"/>
</dbReference>
<keyword evidence="2" id="KW-1133">Transmembrane helix</keyword>
<comment type="caution">
    <text evidence="5">The sequence shown here is derived from an EMBL/GenBank/DDBJ whole genome shotgun (WGS) entry which is preliminary data.</text>
</comment>
<evidence type="ECO:0000259" key="4">
    <source>
        <dbReference type="Pfam" id="PF20990"/>
    </source>
</evidence>
<dbReference type="AlphaFoldDB" id="A0A7C5RUN9"/>
<dbReference type="EMBL" id="DRWX01000342">
    <property type="protein sequence ID" value="HHM97029.1"/>
    <property type="molecule type" value="Genomic_DNA"/>
</dbReference>
<protein>
    <submittedName>
        <fullName evidence="5">DUF2207 domain-containing protein</fullName>
    </submittedName>
</protein>
<feature type="compositionally biased region" description="Low complexity" evidence="1">
    <location>
        <begin position="591"/>
        <end position="613"/>
    </location>
</feature>
<dbReference type="Pfam" id="PF04536">
    <property type="entry name" value="TPM_phosphatase"/>
    <property type="match status" value="1"/>
</dbReference>
<evidence type="ECO:0000256" key="2">
    <source>
        <dbReference type="SAM" id="Phobius"/>
    </source>
</evidence>
<evidence type="ECO:0000259" key="3">
    <source>
        <dbReference type="Pfam" id="PF04536"/>
    </source>
</evidence>